<evidence type="ECO:0000259" key="6">
    <source>
        <dbReference type="PROSITE" id="PS50022"/>
    </source>
</evidence>
<keyword evidence="8" id="KW-1185">Reference proteome</keyword>
<dbReference type="GO" id="GO:0006004">
    <property type="term" value="P:fucose metabolic process"/>
    <property type="evidence" value="ECO:0007669"/>
    <property type="project" value="TreeGrafter"/>
</dbReference>
<dbReference type="GO" id="GO:0005764">
    <property type="term" value="C:lysosome"/>
    <property type="evidence" value="ECO:0007669"/>
    <property type="project" value="TreeGrafter"/>
</dbReference>
<dbReference type="Gene3D" id="3.20.20.80">
    <property type="entry name" value="Glycosidases"/>
    <property type="match status" value="1"/>
</dbReference>
<dbReference type="Gene3D" id="2.60.120.260">
    <property type="entry name" value="Galactose-binding domain-like"/>
    <property type="match status" value="1"/>
</dbReference>
<dbReference type="Proteomes" id="UP000092573">
    <property type="component" value="Chromosome"/>
</dbReference>
<comment type="similarity">
    <text evidence="1">Belongs to the glycosyl hydrolase 29 family.</text>
</comment>
<dbReference type="AlphaFoldDB" id="A0A1B1MVT5"/>
<evidence type="ECO:0000256" key="4">
    <source>
        <dbReference type="ARBA" id="ARBA00022801"/>
    </source>
</evidence>
<dbReference type="SUPFAM" id="SSF49785">
    <property type="entry name" value="Galactose-binding domain-like"/>
    <property type="match status" value="1"/>
</dbReference>
<accession>A0A1B1MVT5</accession>
<dbReference type="InterPro" id="IPR008979">
    <property type="entry name" value="Galactose-bd-like_sf"/>
</dbReference>
<dbReference type="InterPro" id="IPR057739">
    <property type="entry name" value="Glyco_hydro_29_N"/>
</dbReference>
<dbReference type="InterPro" id="IPR000933">
    <property type="entry name" value="Glyco_hydro_29"/>
</dbReference>
<dbReference type="STRING" id="1462996.AWM70_00600"/>
<organism evidence="7 8">
    <name type="scientific">Paenibacillus yonginensis</name>
    <dbReference type="NCBI Taxonomy" id="1462996"/>
    <lineage>
        <taxon>Bacteria</taxon>
        <taxon>Bacillati</taxon>
        <taxon>Bacillota</taxon>
        <taxon>Bacilli</taxon>
        <taxon>Bacillales</taxon>
        <taxon>Paenibacillaceae</taxon>
        <taxon>Paenibacillus</taxon>
    </lineage>
</organism>
<dbReference type="PANTHER" id="PTHR10030:SF37">
    <property type="entry name" value="ALPHA-L-FUCOSIDASE-RELATED"/>
    <property type="match status" value="1"/>
</dbReference>
<evidence type="ECO:0000313" key="8">
    <source>
        <dbReference type="Proteomes" id="UP000092573"/>
    </source>
</evidence>
<dbReference type="Pfam" id="PF01120">
    <property type="entry name" value="Alpha_L_fucos"/>
    <property type="match status" value="1"/>
</dbReference>
<dbReference type="PROSITE" id="PS50022">
    <property type="entry name" value="FA58C_3"/>
    <property type="match status" value="1"/>
</dbReference>
<evidence type="ECO:0000256" key="2">
    <source>
        <dbReference type="ARBA" id="ARBA00012662"/>
    </source>
</evidence>
<dbReference type="InterPro" id="IPR000421">
    <property type="entry name" value="FA58C"/>
</dbReference>
<dbReference type="OrthoDB" id="107551at2"/>
<dbReference type="EC" id="3.2.1.51" evidence="2"/>
<keyword evidence="5" id="KW-0326">Glycosidase</keyword>
<evidence type="ECO:0000313" key="7">
    <source>
        <dbReference type="EMBL" id="ANS73265.1"/>
    </source>
</evidence>
<proteinExistence type="inferred from homology"/>
<dbReference type="FunFam" id="3.20.20.80:FF:000052">
    <property type="entry name" value="Putative alpha-L-fucosidase 1"/>
    <property type="match status" value="1"/>
</dbReference>
<reference evidence="7 8" key="1">
    <citation type="submission" date="2016-01" db="EMBL/GenBank/DDBJ databases">
        <title>Complete Genome Sequence of Paenibacillus yonginensis DCY84, a novel Plant Growth-Promoting Bacteria with Elicitation of Induced Systemic Resistance.</title>
        <authorList>
            <person name="Kim Y.J."/>
            <person name="Yang D.C."/>
            <person name="Sukweenadhi J."/>
        </authorList>
    </citation>
    <scope>NUCLEOTIDE SEQUENCE [LARGE SCALE GENOMIC DNA]</scope>
    <source>
        <strain evidence="7 8">DCY84</strain>
    </source>
</reference>
<dbReference type="SUPFAM" id="SSF51445">
    <property type="entry name" value="(Trans)glycosidases"/>
    <property type="match status" value="1"/>
</dbReference>
<feature type="domain" description="F5/8 type C" evidence="6">
    <location>
        <begin position="330"/>
        <end position="502"/>
    </location>
</feature>
<gene>
    <name evidence="7" type="ORF">AWM70_00600</name>
</gene>
<dbReference type="RefSeq" id="WP_068693434.1">
    <property type="nucleotide sequence ID" value="NZ_CP014167.1"/>
</dbReference>
<dbReference type="GO" id="GO:0016139">
    <property type="term" value="P:glycoside catabolic process"/>
    <property type="evidence" value="ECO:0007669"/>
    <property type="project" value="TreeGrafter"/>
</dbReference>
<sequence length="505" mass="56954">MAISIREAARVKPAPRQLAWQSLEFYAFIHFTVNTFTDREWGLGDESPVLFQPTELDARQWVAACKSAGMKALILTCKHHDGFCLWPSAVTEHSVKNSPWRGGHGDLVREVSDACREAGLKFGIYLSPWDRHEPSYGDSDAYNNFFAKQLTELLTGYGELFSVWFDGACGEGPNGKRQVYDWDRYYAMIREHQPNAVISVCGPDVRWCGNEAGHTRTSEWSVVPASLQDNEKIQEKSQSEDDGIFASRINSDEDDLGSRSIIEKAEALVWYPAEVNTSIRPGWFYHASENDKVKSPDELMELYERTVGGNSAFLLNLPPDRRGLIHEQDVRSLAGLGERIRRLYSRNLAANAAVKTSASLDAEHGGPAVFSAADTYWSAPEGAEQAELEFDLGGTQTFNRIVLQEHISVGQRVEAFRIEVLEDEEVLEVGNVNRDTTADEMSKSERARANESEACWRPIYKGTVIGYKHICRFPPVAARRIRLVIEQSRWCPTLQTFEVYHYTLT</sequence>
<dbReference type="SMR" id="A0A1B1MVT5"/>
<dbReference type="Pfam" id="PF00754">
    <property type="entry name" value="F5_F8_type_C"/>
    <property type="match status" value="1"/>
</dbReference>
<evidence type="ECO:0000256" key="5">
    <source>
        <dbReference type="ARBA" id="ARBA00023295"/>
    </source>
</evidence>
<dbReference type="PANTHER" id="PTHR10030">
    <property type="entry name" value="ALPHA-L-FUCOSIDASE"/>
    <property type="match status" value="1"/>
</dbReference>
<dbReference type="SMART" id="SM00812">
    <property type="entry name" value="Alpha_L_fucos"/>
    <property type="match status" value="1"/>
</dbReference>
<dbReference type="InterPro" id="IPR017853">
    <property type="entry name" value="GH"/>
</dbReference>
<keyword evidence="4" id="KW-0378">Hydrolase</keyword>
<name>A0A1B1MVT5_9BACL</name>
<evidence type="ECO:0000256" key="1">
    <source>
        <dbReference type="ARBA" id="ARBA00007951"/>
    </source>
</evidence>
<dbReference type="KEGG" id="pyg:AWM70_00600"/>
<protein>
    <recommendedName>
        <fullName evidence="2">alpha-L-fucosidase</fullName>
        <ecNumber evidence="2">3.2.1.51</ecNumber>
    </recommendedName>
</protein>
<evidence type="ECO:0000256" key="3">
    <source>
        <dbReference type="ARBA" id="ARBA00022729"/>
    </source>
</evidence>
<dbReference type="GO" id="GO:0004560">
    <property type="term" value="F:alpha-L-fucosidase activity"/>
    <property type="evidence" value="ECO:0007669"/>
    <property type="project" value="InterPro"/>
</dbReference>
<dbReference type="EMBL" id="CP014167">
    <property type="protein sequence ID" value="ANS73265.1"/>
    <property type="molecule type" value="Genomic_DNA"/>
</dbReference>
<keyword evidence="3" id="KW-0732">Signal</keyword>